<keyword evidence="6" id="KW-0175">Coiled coil</keyword>
<protein>
    <recommendedName>
        <fullName evidence="10">IQ domain-containing protein G</fullName>
    </recommendedName>
</protein>
<evidence type="ECO:0000256" key="6">
    <source>
        <dbReference type="SAM" id="Coils"/>
    </source>
</evidence>
<comment type="caution">
    <text evidence="8">The sequence shown here is derived from an EMBL/GenBank/DDBJ whole genome shotgun (WGS) entry which is preliminary data.</text>
</comment>
<dbReference type="GO" id="GO:0005737">
    <property type="term" value="C:cytoplasm"/>
    <property type="evidence" value="ECO:0007669"/>
    <property type="project" value="TreeGrafter"/>
</dbReference>
<dbReference type="AlphaFoldDB" id="A0AAD7YZZ5"/>
<sequence>MDALLFALSFEVVLLQMRILEGSVELRLADWQPTSKIERLQYDKLVKDRDLVNDVIRRTLIEVVETGQWQSLKNVVEMLKQSECDVESLRIKNEHLKTSRKNLDAELDAKRNQWAMELNNADQKVAVLRDKMSDDLHNANTRLCYAEKWLFARFESLELKLDVPRPPPPRSDHEQRVHDELLKAFELQMKNRFALNRFKNYPIPAVWCFPRRLVSAYAADPGVTTNGTKELEKTLEYWRQRYDTDIAEISARSQARLQQLLSATRKRQELQQLYDLHEGEMRGWLTFKRERAARLAREEKIRLSAMRIQAWWRGVMQIRMLQ</sequence>
<evidence type="ECO:0000256" key="3">
    <source>
        <dbReference type="ARBA" id="ARBA00022490"/>
    </source>
</evidence>
<dbReference type="GO" id="GO:0005856">
    <property type="term" value="C:cytoskeleton"/>
    <property type="evidence" value="ECO:0007669"/>
    <property type="project" value="UniProtKB-SubCell"/>
</dbReference>
<evidence type="ECO:0008006" key="10">
    <source>
        <dbReference type="Google" id="ProtNLM"/>
    </source>
</evidence>
<keyword evidence="7" id="KW-0732">Signal</keyword>
<name>A0AAD7YZZ5_MYTSE</name>
<evidence type="ECO:0000256" key="1">
    <source>
        <dbReference type="ARBA" id="ARBA00004245"/>
    </source>
</evidence>
<dbReference type="PANTHER" id="PTHR14871:SF1">
    <property type="entry name" value="DYNEIN REGULATORY COMPLEX PROTEIN 9"/>
    <property type="match status" value="1"/>
</dbReference>
<evidence type="ECO:0000256" key="2">
    <source>
        <dbReference type="ARBA" id="ARBA00004316"/>
    </source>
</evidence>
<keyword evidence="3" id="KW-0963">Cytoplasm</keyword>
<feature type="chain" id="PRO_5042031454" description="IQ domain-containing protein G" evidence="7">
    <location>
        <begin position="23"/>
        <end position="322"/>
    </location>
</feature>
<keyword evidence="5" id="KW-0966">Cell projection</keyword>
<dbReference type="InterPro" id="IPR042618">
    <property type="entry name" value="IQCG"/>
</dbReference>
<dbReference type="GO" id="GO:0044782">
    <property type="term" value="P:cilium organization"/>
    <property type="evidence" value="ECO:0007669"/>
    <property type="project" value="TreeGrafter"/>
</dbReference>
<keyword evidence="9" id="KW-1185">Reference proteome</keyword>
<accession>A0AAD7YZZ5</accession>
<evidence type="ECO:0000313" key="8">
    <source>
        <dbReference type="EMBL" id="KAJ8733995.1"/>
    </source>
</evidence>
<comment type="subcellular location">
    <subcellularLocation>
        <location evidence="2">Cell projection</location>
    </subcellularLocation>
    <subcellularLocation>
        <location evidence="1">Cytoplasm</location>
        <location evidence="1">Cytoskeleton</location>
    </subcellularLocation>
</comment>
<feature type="coiled-coil region" evidence="6">
    <location>
        <begin position="72"/>
        <end position="113"/>
    </location>
</feature>
<proteinExistence type="predicted"/>
<reference evidence="8" key="1">
    <citation type="submission" date="2023-03" db="EMBL/GenBank/DDBJ databases">
        <title>Chromosome-level genomes of two armyworms, Mythimna separata and Mythimna loreyi, provide insights into the biosynthesis and reception of sex pheromones.</title>
        <authorList>
            <person name="Zhao H."/>
        </authorList>
    </citation>
    <scope>NUCLEOTIDE SEQUENCE</scope>
    <source>
        <strain evidence="8">BeijingLab</strain>
        <tissue evidence="8">Pupa</tissue>
    </source>
</reference>
<evidence type="ECO:0000256" key="7">
    <source>
        <dbReference type="SAM" id="SignalP"/>
    </source>
</evidence>
<dbReference type="PANTHER" id="PTHR14871">
    <property type="entry name" value="DYNEIN REGULATORY COMPLEX PROTEIN 9"/>
    <property type="match status" value="1"/>
</dbReference>
<evidence type="ECO:0000256" key="5">
    <source>
        <dbReference type="ARBA" id="ARBA00023273"/>
    </source>
</evidence>
<dbReference type="GO" id="GO:0031514">
    <property type="term" value="C:motile cilium"/>
    <property type="evidence" value="ECO:0007669"/>
    <property type="project" value="TreeGrafter"/>
</dbReference>
<feature type="signal peptide" evidence="7">
    <location>
        <begin position="1"/>
        <end position="22"/>
    </location>
</feature>
<dbReference type="PROSITE" id="PS50096">
    <property type="entry name" value="IQ"/>
    <property type="match status" value="1"/>
</dbReference>
<evidence type="ECO:0000313" key="9">
    <source>
        <dbReference type="Proteomes" id="UP001231518"/>
    </source>
</evidence>
<gene>
    <name evidence="8" type="ORF">PYW07_014546</name>
</gene>
<dbReference type="Proteomes" id="UP001231518">
    <property type="component" value="Chromosome 5"/>
</dbReference>
<evidence type="ECO:0000256" key="4">
    <source>
        <dbReference type="ARBA" id="ARBA00023212"/>
    </source>
</evidence>
<keyword evidence="4" id="KW-0206">Cytoskeleton</keyword>
<organism evidence="8 9">
    <name type="scientific">Mythimna separata</name>
    <name type="common">Oriental armyworm</name>
    <name type="synonym">Pseudaletia separata</name>
    <dbReference type="NCBI Taxonomy" id="271217"/>
    <lineage>
        <taxon>Eukaryota</taxon>
        <taxon>Metazoa</taxon>
        <taxon>Ecdysozoa</taxon>
        <taxon>Arthropoda</taxon>
        <taxon>Hexapoda</taxon>
        <taxon>Insecta</taxon>
        <taxon>Pterygota</taxon>
        <taxon>Neoptera</taxon>
        <taxon>Endopterygota</taxon>
        <taxon>Lepidoptera</taxon>
        <taxon>Glossata</taxon>
        <taxon>Ditrysia</taxon>
        <taxon>Noctuoidea</taxon>
        <taxon>Noctuidae</taxon>
        <taxon>Noctuinae</taxon>
        <taxon>Hadenini</taxon>
        <taxon>Mythimna</taxon>
    </lineage>
</organism>
<dbReference type="EMBL" id="JARGEI010000003">
    <property type="protein sequence ID" value="KAJ8733995.1"/>
    <property type="molecule type" value="Genomic_DNA"/>
</dbReference>